<evidence type="ECO:0008006" key="4">
    <source>
        <dbReference type="Google" id="ProtNLM"/>
    </source>
</evidence>
<dbReference type="Gene3D" id="3.40.50.1820">
    <property type="entry name" value="alpha/beta hydrolase"/>
    <property type="match status" value="1"/>
</dbReference>
<dbReference type="GO" id="GO:0004806">
    <property type="term" value="F:triacylglycerol lipase activity"/>
    <property type="evidence" value="ECO:0007669"/>
    <property type="project" value="InterPro"/>
</dbReference>
<dbReference type="PANTHER" id="PTHR34853:SF1">
    <property type="entry name" value="LIPASE 5"/>
    <property type="match status" value="1"/>
</dbReference>
<dbReference type="EMBL" id="CP023778">
    <property type="protein sequence ID" value="ATL69198.1"/>
    <property type="molecule type" value="Genomic_DNA"/>
</dbReference>
<dbReference type="InterPro" id="IPR005152">
    <property type="entry name" value="Lipase_secreted"/>
</dbReference>
<keyword evidence="1" id="KW-0732">Signal</keyword>
<accession>A0A291RPK4</accession>
<evidence type="ECO:0000256" key="1">
    <source>
        <dbReference type="SAM" id="SignalP"/>
    </source>
</evidence>
<protein>
    <recommendedName>
        <fullName evidence="4">Lipase</fullName>
    </recommendedName>
</protein>
<dbReference type="Pfam" id="PF03583">
    <property type="entry name" value="LIP"/>
    <property type="match status" value="2"/>
</dbReference>
<proteinExistence type="predicted"/>
<sequence>MGFFQRICTTAMALTLPLTAYSPIASADSEASAPSSYESPFLPDPTGDPYLDQNFPLSDHIENGTILSSRPITVRPPLALTSQTRAWQIWFKSTAPDGSPIATLTTVLKPNGWNGKIVSNDFAIDGLGKTCNPSYQLTHAFSIEAPDVTKQLLDRHYAVVITDYEGPLMAYGHGPTEGREVLDGVRAALRLPQAGLSGPIALLGYSGGAIATAWAAQLHPSYAPELDLVGAAAGGTPTNLGMLPATMDGKPPASALFLMGAFGVARATPGALGLLNPLGTELAEKFKNSGVYTGLAFGPAPLPLSALTKRPPYDTDAAKKIFGETRLGQQAPRIPIFFWHGADDEFIPLEGVQELAHEWASRGVDTTVDVLRCGGHVTCAFVPDGIEKVNQWLSAAK</sequence>
<dbReference type="GO" id="GO:0016042">
    <property type="term" value="P:lipid catabolic process"/>
    <property type="evidence" value="ECO:0007669"/>
    <property type="project" value="InterPro"/>
</dbReference>
<feature type="signal peptide" evidence="1">
    <location>
        <begin position="1"/>
        <end position="27"/>
    </location>
</feature>
<dbReference type="Gene3D" id="1.10.260.130">
    <property type="match status" value="1"/>
</dbReference>
<reference evidence="2 3" key="1">
    <citation type="submission" date="2017-10" db="EMBL/GenBank/DDBJ databases">
        <title>Comparative genomics between pathogenic Norcardia.</title>
        <authorList>
            <person name="Zeng L."/>
        </authorList>
    </citation>
    <scope>NUCLEOTIDE SEQUENCE [LARGE SCALE GENOMIC DNA]</scope>
    <source>
        <strain evidence="2 3">NC_YFY_NT001</strain>
    </source>
</reference>
<dbReference type="PANTHER" id="PTHR34853">
    <property type="match status" value="1"/>
</dbReference>
<evidence type="ECO:0000313" key="2">
    <source>
        <dbReference type="EMBL" id="ATL69198.1"/>
    </source>
</evidence>
<name>A0A291RPK4_9NOCA</name>
<feature type="chain" id="PRO_5012471437" description="Lipase" evidence="1">
    <location>
        <begin position="28"/>
        <end position="397"/>
    </location>
</feature>
<dbReference type="InterPro" id="IPR029058">
    <property type="entry name" value="AB_hydrolase_fold"/>
</dbReference>
<gene>
    <name evidence="2" type="ORF">CRH09_26470</name>
</gene>
<dbReference type="Proteomes" id="UP000221961">
    <property type="component" value="Chromosome"/>
</dbReference>
<dbReference type="KEGG" id="ntp:CRH09_26470"/>
<evidence type="ECO:0000313" key="3">
    <source>
        <dbReference type="Proteomes" id="UP000221961"/>
    </source>
</evidence>
<organism evidence="2 3">
    <name type="scientific">Nocardia terpenica</name>
    <dbReference type="NCBI Taxonomy" id="455432"/>
    <lineage>
        <taxon>Bacteria</taxon>
        <taxon>Bacillati</taxon>
        <taxon>Actinomycetota</taxon>
        <taxon>Actinomycetes</taxon>
        <taxon>Mycobacteriales</taxon>
        <taxon>Nocardiaceae</taxon>
        <taxon>Nocardia</taxon>
    </lineage>
</organism>
<dbReference type="AlphaFoldDB" id="A0A291RPK4"/>
<dbReference type="PIRSF" id="PIRSF029171">
    <property type="entry name" value="Esterase_LipA"/>
    <property type="match status" value="1"/>
</dbReference>
<dbReference type="SUPFAM" id="SSF53474">
    <property type="entry name" value="alpha/beta-Hydrolases"/>
    <property type="match status" value="1"/>
</dbReference>